<evidence type="ECO:0000259" key="7">
    <source>
        <dbReference type="Pfam" id="PF25973"/>
    </source>
</evidence>
<feature type="domain" description="CusB-like beta-barrel" evidence="5">
    <location>
        <begin position="612"/>
        <end position="687"/>
    </location>
</feature>
<dbReference type="InterPro" id="IPR058627">
    <property type="entry name" value="MdtA-like_C"/>
</dbReference>
<dbReference type="InterPro" id="IPR051909">
    <property type="entry name" value="MFP_Cation_Efflux"/>
</dbReference>
<dbReference type="GO" id="GO:0030313">
    <property type="term" value="C:cell envelope"/>
    <property type="evidence" value="ECO:0007669"/>
    <property type="project" value="TreeGrafter"/>
</dbReference>
<accession>A0AAU7CG69</accession>
<feature type="domain" description="CusB-like beta-barrel" evidence="5">
    <location>
        <begin position="254"/>
        <end position="323"/>
    </location>
</feature>
<comment type="similarity">
    <text evidence="2">Belongs to the membrane fusion protein (MFP) (TC 8.A.1) family.</text>
</comment>
<dbReference type="GO" id="GO:0022857">
    <property type="term" value="F:transmembrane transporter activity"/>
    <property type="evidence" value="ECO:0007669"/>
    <property type="project" value="InterPro"/>
</dbReference>
<evidence type="ECO:0000256" key="1">
    <source>
        <dbReference type="ARBA" id="ARBA00004196"/>
    </source>
</evidence>
<dbReference type="InterPro" id="IPR058625">
    <property type="entry name" value="MdtA-like_BSH"/>
</dbReference>
<dbReference type="Pfam" id="PF25917">
    <property type="entry name" value="BSH_RND"/>
    <property type="match status" value="1"/>
</dbReference>
<protein>
    <submittedName>
        <fullName evidence="8">Efflux RND transporter periplasmic adaptor subunit</fullName>
    </submittedName>
</protein>
<feature type="domain" description="CzcB-like barrel-sandwich hybrid" evidence="7">
    <location>
        <begin position="95"/>
        <end position="245"/>
    </location>
</feature>
<evidence type="ECO:0000256" key="2">
    <source>
        <dbReference type="ARBA" id="ARBA00009477"/>
    </source>
</evidence>
<dbReference type="Gene3D" id="2.40.30.170">
    <property type="match status" value="2"/>
</dbReference>
<dbReference type="Gene3D" id="2.40.420.20">
    <property type="match status" value="1"/>
</dbReference>
<reference evidence="8" key="1">
    <citation type="submission" date="2024-05" db="EMBL/GenBank/DDBJ databases">
        <title>Planctomycetes of the genus Singulisphaera possess chitinolytic capabilities.</title>
        <authorList>
            <person name="Ivanova A."/>
        </authorList>
    </citation>
    <scope>NUCLEOTIDE SEQUENCE</scope>
    <source>
        <strain evidence="8">Ch08T</strain>
    </source>
</reference>
<evidence type="ECO:0000259" key="5">
    <source>
        <dbReference type="Pfam" id="PF25954"/>
    </source>
</evidence>
<dbReference type="InterPro" id="IPR058792">
    <property type="entry name" value="Beta-barrel_RND_2"/>
</dbReference>
<dbReference type="AlphaFoldDB" id="A0AAU7CG69"/>
<name>A0AAU7CG69_9BACT</name>
<dbReference type="Gene3D" id="2.40.50.100">
    <property type="match status" value="2"/>
</dbReference>
<feature type="domain" description="Multidrug resistance protein MdtA-like C-terminal permuted SH3" evidence="6">
    <location>
        <begin position="330"/>
        <end position="387"/>
    </location>
</feature>
<evidence type="ECO:0000256" key="3">
    <source>
        <dbReference type="ARBA" id="ARBA00022448"/>
    </source>
</evidence>
<dbReference type="PANTHER" id="PTHR30097:SF4">
    <property type="entry name" value="SLR6042 PROTEIN"/>
    <property type="match status" value="1"/>
</dbReference>
<evidence type="ECO:0000259" key="6">
    <source>
        <dbReference type="Pfam" id="PF25967"/>
    </source>
</evidence>
<dbReference type="Pfam" id="PF25967">
    <property type="entry name" value="RND-MFP_C"/>
    <property type="match status" value="1"/>
</dbReference>
<dbReference type="PANTHER" id="PTHR30097">
    <property type="entry name" value="CATION EFFLUX SYSTEM PROTEIN CUSB"/>
    <property type="match status" value="1"/>
</dbReference>
<feature type="domain" description="Multidrug resistance protein MdtA-like barrel-sandwich hybrid" evidence="4">
    <location>
        <begin position="454"/>
        <end position="602"/>
    </location>
</feature>
<dbReference type="GO" id="GO:0015679">
    <property type="term" value="P:plasma membrane copper ion transport"/>
    <property type="evidence" value="ECO:0007669"/>
    <property type="project" value="TreeGrafter"/>
</dbReference>
<dbReference type="GO" id="GO:0060003">
    <property type="term" value="P:copper ion export"/>
    <property type="evidence" value="ECO:0007669"/>
    <property type="project" value="TreeGrafter"/>
</dbReference>
<dbReference type="GO" id="GO:0016020">
    <property type="term" value="C:membrane"/>
    <property type="evidence" value="ECO:0007669"/>
    <property type="project" value="InterPro"/>
</dbReference>
<dbReference type="InterPro" id="IPR006143">
    <property type="entry name" value="RND_pump_MFP"/>
</dbReference>
<dbReference type="Pfam" id="PF25954">
    <property type="entry name" value="Beta-barrel_RND_2"/>
    <property type="match status" value="2"/>
</dbReference>
<dbReference type="NCBIfam" id="TIGR01730">
    <property type="entry name" value="RND_mfp"/>
    <property type="match status" value="1"/>
</dbReference>
<dbReference type="SUPFAM" id="SSF111369">
    <property type="entry name" value="HlyD-like secretion proteins"/>
    <property type="match status" value="2"/>
</dbReference>
<comment type="subcellular location">
    <subcellularLocation>
        <location evidence="1">Cell envelope</location>
    </subcellularLocation>
</comment>
<evidence type="ECO:0000313" key="8">
    <source>
        <dbReference type="EMBL" id="XBH04354.1"/>
    </source>
</evidence>
<dbReference type="EMBL" id="CP155447">
    <property type="protein sequence ID" value="XBH04354.1"/>
    <property type="molecule type" value="Genomic_DNA"/>
</dbReference>
<dbReference type="RefSeq" id="WP_406697105.1">
    <property type="nucleotide sequence ID" value="NZ_CP155447.1"/>
</dbReference>
<gene>
    <name evidence="8" type="ORF">V5E97_39595</name>
</gene>
<proteinExistence type="inferred from homology"/>
<organism evidence="8">
    <name type="scientific">Singulisphaera sp. Ch08</name>
    <dbReference type="NCBI Taxonomy" id="3120278"/>
    <lineage>
        <taxon>Bacteria</taxon>
        <taxon>Pseudomonadati</taxon>
        <taxon>Planctomycetota</taxon>
        <taxon>Planctomycetia</taxon>
        <taxon>Isosphaerales</taxon>
        <taxon>Isosphaeraceae</taxon>
        <taxon>Singulisphaera</taxon>
    </lineage>
</organism>
<dbReference type="Pfam" id="PF25973">
    <property type="entry name" value="BSH_CzcB"/>
    <property type="match status" value="1"/>
</dbReference>
<evidence type="ECO:0000259" key="4">
    <source>
        <dbReference type="Pfam" id="PF25917"/>
    </source>
</evidence>
<dbReference type="InterPro" id="IPR058647">
    <property type="entry name" value="BSH_CzcB-like"/>
</dbReference>
<sequence>MSPNRIDVTRHARLRPARVALLLGVVAAVHRVIPAHGHEGHAALPTKGATVEGNQILLTANAREALGLEVAKVALGDVHRVMRAQAKVQLPWSRQAMITTLVPGRIERVLVRPGDAVVSGQELARVESLELEAFQREMLRAVAEHALAKRLLEHQEELGRTNTSAHVVVLKARRSFEEATSRLAITTQKLRALGLSRETIASVRTTGQPQRTVSITSPITGMIRHADVRVGQVVTPTEHLFHVLDLSEVEIVGELLESDVGRFRIGQAFTATFASLPGKVAQGRIEHSHQTIESKARTLSVLAHVDNRDHALRPAMSGLMEIRAGTAEGAIVCPTDALIEGKDDVFVMRLRGEGRYERRRVKIGTRAGNRVEISDGLFPGDYVVVTGKHVLISLLGTASEPTADALGPRPVSPLPVVRGARQIPNGSASAFGARTRIVAQATVELPTDRKRFANPRIEGRIAKILVHSGDQVREGQILAEIDSLSLRNLQLDLVQARVSREWCFQEVSRLRALAPIGASPKVDLWRAEAELQILDNTLAALRAKLLAIGLTADDLRKIGEANLASPESEVVLAMTVPIRAPLSGRLEHFEVVPGQVVRPSDAPFEVHDASRLWIKGYVLERDAARVRIGDEASVTFPSLPGRTVTGALVRIAPELGPGELVLPVWGEVDNPDGLLFEGAQASMTIASPLAPGDRDRVARRGR</sequence>
<keyword evidence="3" id="KW-0813">Transport</keyword>